<name>A0A1I3F419_9FLAO</name>
<dbReference type="Pfam" id="PF25778">
    <property type="entry name" value="DUF7948"/>
    <property type="match status" value="1"/>
</dbReference>
<sequence length="1223" mass="135645">MISINFLSFAQKAKQNFEYSFYENKGQIIDQSGKQNKEVKFLYISNGLNVQIKKTGFSYDVYESERKEISPTKKSLVSISRKQKPNFKTTQKFHRVDIDFENSNPNVEIIAEDQSTDYDNYYNIPNIPKGVEKVYRYRKVTYKNLYPNIDLEFFKPSDTLKPVEYNFIVKPGGKISNIQLKFNGAKTKLKDGKLYMKLRFGEMQENIPNSWIEDLTSKKDIKVNFKETGNQTFGFKSAQDSFDKTVVIDPTPTRIWATYYFGSSYEPLIKTVRTDSDENIITTTQVDIFSNNNLVTSGAFQTNFKNVDEYSLLSKFNKDGQRLWSTFIGNYSYYINGGLMNVINDCVVNNKKEIYIVGKAVEQISNYSNNITTPGAHKEIATGSRVEGEIMKFNENGGRIWGTYFGGDSSDEILSVSLDSNQDLIISGRTYSDKGIVTANPYKSFIQNSYYIGFFAKFSSAGNQIYGSYLPDVIYHNAVDKNDNYIFCAYSYDKSFPSEGTSGTHQPIIVGQANSLLIKFDKNFNKIWGTYYGGTLLYGLSGQHDNENFPFGVGTDSANNIYIAGNTTAKQNIATPNSHKENFSGTGSDVFLAKIDENGNRIWGTYFGANTGFDDKVHDLFVKSDGSLYIAGVTGNSTDIATSNGYINDFKTLNYVGGFLTKFNSSGMQLWGTYYPEIFSIFNSKNNIYSYSYSVNNFGTSGTFMPAAVYGATFLLTKFQDCPDDLFVSATSPVCPNSDINLKASGGTSYAWTGPNNFKSTDQNPTISNANSINSGTYYCKITGSGDCDGTFSVDVKVEDKTPPIPNITNLPDIKGDCNTVVSVFPTAIDGCMGNIIATTKNPLQYSIPGTYVVVWDYDDGNGNIAHQNQNVIISSPALPTANATQEFCSTENRTVADLQILGQNITWYDAAGTVLDPTSKLVNGDYFASQNSSGCESDKIKVSVKINVTALPTANANQDFCSTQKATISDLKVTGTGLKFYDLAGNSLPTSTLLLDNTSYFVTQTSNSCESDKFEIKVAINQNALPANDFGLSFCNDTTSTSKIEDLTKYEENLISNSSGYIFDYFDQNQNPINDFKSRTLSIGNNVFYVKVSTAQGCFKLVKLTLQLNEKPVINLPETAEFCNGLSVILNPGNNPNYSYEWSTGETTNKIQVDKEGTYTVKVKTSFGCENTASIIVKKSVLANILKVEILNNNATVILSANGDFEYSLDNKSARFLINLRI</sequence>
<dbReference type="OrthoDB" id="1652165at2"/>
<evidence type="ECO:0000259" key="1">
    <source>
        <dbReference type="Pfam" id="PF25778"/>
    </source>
</evidence>
<dbReference type="PANTHER" id="PTHR35580">
    <property type="entry name" value="CELL SURFACE GLYCOPROTEIN (S-LAYER PROTEIN)-LIKE PROTEIN"/>
    <property type="match status" value="1"/>
</dbReference>
<dbReference type="InterPro" id="IPR052918">
    <property type="entry name" value="Motility_Chemotaxis_Reg"/>
</dbReference>
<reference evidence="2 3" key="1">
    <citation type="submission" date="2016-10" db="EMBL/GenBank/DDBJ databases">
        <authorList>
            <person name="de Groot N.N."/>
        </authorList>
    </citation>
    <scope>NUCLEOTIDE SEQUENCE [LARGE SCALE GENOMIC DNA]</scope>
    <source>
        <strain evidence="2 3">DSM 26000</strain>
    </source>
</reference>
<accession>A0A1I3F419</accession>
<organism evidence="2 3">
    <name type="scientific">Halpernia frigidisoli</name>
    <dbReference type="NCBI Taxonomy" id="1125876"/>
    <lineage>
        <taxon>Bacteria</taxon>
        <taxon>Pseudomonadati</taxon>
        <taxon>Bacteroidota</taxon>
        <taxon>Flavobacteriia</taxon>
        <taxon>Flavobacteriales</taxon>
        <taxon>Weeksellaceae</taxon>
        <taxon>Chryseobacterium group</taxon>
        <taxon>Halpernia</taxon>
    </lineage>
</organism>
<dbReference type="InterPro" id="IPR013783">
    <property type="entry name" value="Ig-like_fold"/>
</dbReference>
<proteinExistence type="predicted"/>
<dbReference type="PANTHER" id="PTHR35580:SF1">
    <property type="entry name" value="PHYTASE-LIKE DOMAIN-CONTAINING PROTEIN"/>
    <property type="match status" value="1"/>
</dbReference>
<dbReference type="AlphaFoldDB" id="A0A1I3F419"/>
<dbReference type="STRING" id="1125876.SAMN05443292_1140"/>
<protein>
    <recommendedName>
        <fullName evidence="1">DUF7948 domain-containing protein</fullName>
    </recommendedName>
</protein>
<dbReference type="Gene3D" id="2.60.40.10">
    <property type="entry name" value="Immunoglobulins"/>
    <property type="match status" value="1"/>
</dbReference>
<dbReference type="RefSeq" id="WP_143093358.1">
    <property type="nucleotide sequence ID" value="NZ_FOQT01000002.1"/>
</dbReference>
<gene>
    <name evidence="2" type="ORF">SAMN05443292_1140</name>
</gene>
<feature type="domain" description="DUF7948" evidence="1">
    <location>
        <begin position="21"/>
        <end position="251"/>
    </location>
</feature>
<evidence type="ECO:0000313" key="2">
    <source>
        <dbReference type="EMBL" id="SFI05900.1"/>
    </source>
</evidence>
<dbReference type="InterPro" id="IPR057708">
    <property type="entry name" value="DUF7948"/>
</dbReference>
<keyword evidence="3" id="KW-1185">Reference proteome</keyword>
<evidence type="ECO:0000313" key="3">
    <source>
        <dbReference type="Proteomes" id="UP000198931"/>
    </source>
</evidence>
<dbReference type="Proteomes" id="UP000198931">
    <property type="component" value="Unassembled WGS sequence"/>
</dbReference>
<dbReference type="EMBL" id="FOQT01000002">
    <property type="protein sequence ID" value="SFI05900.1"/>
    <property type="molecule type" value="Genomic_DNA"/>
</dbReference>